<dbReference type="Proteomes" id="UP000268093">
    <property type="component" value="Unassembled WGS sequence"/>
</dbReference>
<dbReference type="InterPro" id="IPR036318">
    <property type="entry name" value="FAD-bd_PCMH-like_sf"/>
</dbReference>
<dbReference type="Gene3D" id="3.30.465.10">
    <property type="match status" value="1"/>
</dbReference>
<reference evidence="1 2" key="1">
    <citation type="journal article" date="2018" name="New Phytol.">
        <title>Phylogenomics of Endogonaceae and evolution of mycorrhizas within Mucoromycota.</title>
        <authorList>
            <person name="Chang Y."/>
            <person name="Desiro A."/>
            <person name="Na H."/>
            <person name="Sandor L."/>
            <person name="Lipzen A."/>
            <person name="Clum A."/>
            <person name="Barry K."/>
            <person name="Grigoriev I.V."/>
            <person name="Martin F.M."/>
            <person name="Stajich J.E."/>
            <person name="Smith M.E."/>
            <person name="Bonito G."/>
            <person name="Spatafora J.W."/>
        </authorList>
    </citation>
    <scope>NUCLEOTIDE SEQUENCE [LARGE SCALE GENOMIC DNA]</scope>
    <source>
        <strain evidence="1 2">GMNB39</strain>
    </source>
</reference>
<dbReference type="AlphaFoldDB" id="A0A433DC75"/>
<protein>
    <submittedName>
        <fullName evidence="1">Uncharacterized protein</fullName>
    </submittedName>
</protein>
<evidence type="ECO:0000313" key="2">
    <source>
        <dbReference type="Proteomes" id="UP000268093"/>
    </source>
</evidence>
<name>A0A433DC75_9FUNG</name>
<dbReference type="SUPFAM" id="SSF56176">
    <property type="entry name" value="FAD-binding/transporter-associated domain-like"/>
    <property type="match status" value="1"/>
</dbReference>
<gene>
    <name evidence="1" type="ORF">BC936DRAFT_144542</name>
</gene>
<dbReference type="OrthoDB" id="7786253at2759"/>
<dbReference type="GO" id="GO:0050660">
    <property type="term" value="F:flavin adenine dinucleotide binding"/>
    <property type="evidence" value="ECO:0007669"/>
    <property type="project" value="InterPro"/>
</dbReference>
<dbReference type="InterPro" id="IPR016169">
    <property type="entry name" value="FAD-bd_PCMH_sub2"/>
</dbReference>
<dbReference type="EMBL" id="RBNI01003331">
    <property type="protein sequence ID" value="RUP48448.1"/>
    <property type="molecule type" value="Genomic_DNA"/>
</dbReference>
<evidence type="ECO:0000313" key="1">
    <source>
        <dbReference type="EMBL" id="RUP48448.1"/>
    </source>
</evidence>
<comment type="caution">
    <text evidence="1">The sequence shown here is derived from an EMBL/GenBank/DDBJ whole genome shotgun (WGS) entry which is preliminary data.</text>
</comment>
<sequence>MLQREKSLWGWGYAHPPATVISLLEPSVAKLENLFPPTGVQLSLPNLDAVAKSLRKPRFELPVELKIFVTDDPWSRSRNIRDIIRGLNALTLQTTLLSPATNMTFRLPALSLPDVHLCYSLRRGSSVVAGVESHPSSTRTITVDLKVLKVDTHSLVARVQGGVFGPDLLRQLKSYGLTFRHFRGVRPWGDGPRRETVDTNGRTLCDEQDACGRLRGRRKNGDTIQTNLIPASGAGPSRGRRRFRGNFWYHHRCLASCAPGAGI</sequence>
<accession>A0A433DC75</accession>
<proteinExistence type="predicted"/>
<keyword evidence="2" id="KW-1185">Reference proteome</keyword>
<organism evidence="1 2">
    <name type="scientific">Jimgerdemannia flammicorona</name>
    <dbReference type="NCBI Taxonomy" id="994334"/>
    <lineage>
        <taxon>Eukaryota</taxon>
        <taxon>Fungi</taxon>
        <taxon>Fungi incertae sedis</taxon>
        <taxon>Mucoromycota</taxon>
        <taxon>Mucoromycotina</taxon>
        <taxon>Endogonomycetes</taxon>
        <taxon>Endogonales</taxon>
        <taxon>Endogonaceae</taxon>
        <taxon>Jimgerdemannia</taxon>
    </lineage>
</organism>